<keyword evidence="2" id="KW-0472">Membrane</keyword>
<accession>A0ABQ4T6W2</accession>
<feature type="region of interest" description="Disordered" evidence="1">
    <location>
        <begin position="170"/>
        <end position="246"/>
    </location>
</feature>
<dbReference type="Proteomes" id="UP001055156">
    <property type="component" value="Unassembled WGS sequence"/>
</dbReference>
<feature type="region of interest" description="Disordered" evidence="1">
    <location>
        <begin position="77"/>
        <end position="96"/>
    </location>
</feature>
<keyword evidence="4" id="KW-1185">Reference proteome</keyword>
<dbReference type="EMBL" id="BPQV01000002">
    <property type="protein sequence ID" value="GJE26199.1"/>
    <property type="molecule type" value="Genomic_DNA"/>
</dbReference>
<gene>
    <name evidence="3" type="ORF">LKMONMHP_1046</name>
</gene>
<evidence type="ECO:0000313" key="4">
    <source>
        <dbReference type="Proteomes" id="UP001055156"/>
    </source>
</evidence>
<feature type="region of interest" description="Disordered" evidence="1">
    <location>
        <begin position="130"/>
        <end position="151"/>
    </location>
</feature>
<reference evidence="3" key="2">
    <citation type="submission" date="2021-08" db="EMBL/GenBank/DDBJ databases">
        <authorList>
            <person name="Tani A."/>
            <person name="Ola A."/>
            <person name="Ogura Y."/>
            <person name="Katsura K."/>
            <person name="Hayashi T."/>
        </authorList>
    </citation>
    <scope>NUCLEOTIDE SEQUENCE</scope>
    <source>
        <strain evidence="3">NBRC 15689</strain>
    </source>
</reference>
<evidence type="ECO:0000256" key="1">
    <source>
        <dbReference type="SAM" id="MobiDB-lite"/>
    </source>
</evidence>
<evidence type="ECO:0000313" key="3">
    <source>
        <dbReference type="EMBL" id="GJE26199.1"/>
    </source>
</evidence>
<organism evidence="3 4">
    <name type="scientific">Methylobacterium organophilum</name>
    <dbReference type="NCBI Taxonomy" id="410"/>
    <lineage>
        <taxon>Bacteria</taxon>
        <taxon>Pseudomonadati</taxon>
        <taxon>Pseudomonadota</taxon>
        <taxon>Alphaproteobacteria</taxon>
        <taxon>Hyphomicrobiales</taxon>
        <taxon>Methylobacteriaceae</taxon>
        <taxon>Methylobacterium</taxon>
    </lineage>
</organism>
<comment type="caution">
    <text evidence="3">The sequence shown here is derived from an EMBL/GenBank/DDBJ whole genome shotgun (WGS) entry which is preliminary data.</text>
</comment>
<proteinExistence type="predicted"/>
<sequence>MIIALFALSLVMIIGGAAAVIQGFPYVRLESGLAMVVGGSTAASAGVILLGLAVLALRLGRIERLLAGGAAPRASAPALPPLPHPSESVTLTPPSLPAERPALAGAAGLAGLTVGAAGLGVGLGAGLRGPEPVFDDPPLPGNDPAPENAAARAEEPLLPDLLPPEAEAAAPEPLHAASDEAAEPEFLPEGEERPEDEDLFAAELRPALDAPPPASEPEPAMAEDAPAAPETPEAPEAAAPRVEERQVVGTYSSGGNTYVMFSDGKIEAETPRGRFTFDSLEELKTFVDSGGEANARGAA</sequence>
<feature type="compositionally biased region" description="Acidic residues" evidence="1">
    <location>
        <begin position="180"/>
        <end position="200"/>
    </location>
</feature>
<keyword evidence="2" id="KW-1133">Transmembrane helix</keyword>
<feature type="transmembrane region" description="Helical" evidence="2">
    <location>
        <begin position="33"/>
        <end position="57"/>
    </location>
</feature>
<protein>
    <submittedName>
        <fullName evidence="3">Uncharacterized protein</fullName>
    </submittedName>
</protein>
<name>A0ABQ4T6W2_METOR</name>
<evidence type="ECO:0000256" key="2">
    <source>
        <dbReference type="SAM" id="Phobius"/>
    </source>
</evidence>
<keyword evidence="2" id="KW-0812">Transmembrane</keyword>
<dbReference type="RefSeq" id="WP_238310135.1">
    <property type="nucleotide sequence ID" value="NZ_BPQV01000002.1"/>
</dbReference>
<feature type="compositionally biased region" description="Low complexity" evidence="1">
    <location>
        <begin position="217"/>
        <end position="240"/>
    </location>
</feature>
<reference evidence="3" key="1">
    <citation type="journal article" date="2021" name="Front. Microbiol.">
        <title>Comprehensive Comparative Genomics and Phenotyping of Methylobacterium Species.</title>
        <authorList>
            <person name="Alessa O."/>
            <person name="Ogura Y."/>
            <person name="Fujitani Y."/>
            <person name="Takami H."/>
            <person name="Hayashi T."/>
            <person name="Sahin N."/>
            <person name="Tani A."/>
        </authorList>
    </citation>
    <scope>NUCLEOTIDE SEQUENCE</scope>
    <source>
        <strain evidence="3">NBRC 15689</strain>
    </source>
</reference>